<reference evidence="3" key="1">
    <citation type="submission" date="2018-05" db="EMBL/GenBank/DDBJ databases">
        <authorList>
            <person name="Lanie J.A."/>
            <person name="Ng W.-L."/>
            <person name="Kazmierczak K.M."/>
            <person name="Andrzejewski T.M."/>
            <person name="Davidsen T.M."/>
            <person name="Wayne K.J."/>
            <person name="Tettelin H."/>
            <person name="Glass J.I."/>
            <person name="Rusch D."/>
            <person name="Podicherti R."/>
            <person name="Tsui H.-C.T."/>
            <person name="Winkler M.E."/>
        </authorList>
    </citation>
    <scope>NUCLEOTIDE SEQUENCE</scope>
</reference>
<sequence length="190" mass="22072">MPFDPDLLKKREELLAEGLELYPYSYDRTHSLLEIRENEEQLMDKDVRVAGRLLAYRGKGKMIFIDLGDLDGRIQVMLRKNEFDEKTWALIRHGLDLGDWLGISGTVFVTRMGELSIHASSLEMLAKTVVRVPIPKSKDDQDWNKLADPETLYRERYLHWTTDPSARQKMVQRAQIISAMRSFLDESGFL</sequence>
<dbReference type="SUPFAM" id="SSF50249">
    <property type="entry name" value="Nucleic acid-binding proteins"/>
    <property type="match status" value="1"/>
</dbReference>
<proteinExistence type="predicted"/>
<dbReference type="InterPro" id="IPR004365">
    <property type="entry name" value="NA-bd_OB_tRNA"/>
</dbReference>
<dbReference type="PANTHER" id="PTHR42918:SF15">
    <property type="entry name" value="LYSINE--TRNA LIGASE, CHLOROPLASTIC_MITOCHONDRIAL"/>
    <property type="match status" value="1"/>
</dbReference>
<dbReference type="GO" id="GO:0000166">
    <property type="term" value="F:nucleotide binding"/>
    <property type="evidence" value="ECO:0007669"/>
    <property type="project" value="InterPro"/>
</dbReference>
<keyword evidence="1" id="KW-0547">Nucleotide-binding</keyword>
<dbReference type="InterPro" id="IPR044136">
    <property type="entry name" value="Lys-tRNA-ligase_II_N"/>
</dbReference>
<feature type="non-terminal residue" evidence="3">
    <location>
        <position position="190"/>
    </location>
</feature>
<dbReference type="CDD" id="cd04322">
    <property type="entry name" value="LysRS_N"/>
    <property type="match status" value="1"/>
</dbReference>
<dbReference type="GO" id="GO:0000049">
    <property type="term" value="F:tRNA binding"/>
    <property type="evidence" value="ECO:0007669"/>
    <property type="project" value="TreeGrafter"/>
</dbReference>
<dbReference type="Pfam" id="PF01336">
    <property type="entry name" value="tRNA_anti-codon"/>
    <property type="match status" value="1"/>
</dbReference>
<dbReference type="AlphaFoldDB" id="A0A383BAM4"/>
<evidence type="ECO:0000259" key="2">
    <source>
        <dbReference type="Pfam" id="PF01336"/>
    </source>
</evidence>
<evidence type="ECO:0000256" key="1">
    <source>
        <dbReference type="ARBA" id="ARBA00022741"/>
    </source>
</evidence>
<dbReference type="InterPro" id="IPR045864">
    <property type="entry name" value="aa-tRNA-synth_II/BPL/LPL"/>
</dbReference>
<evidence type="ECO:0000313" key="3">
    <source>
        <dbReference type="EMBL" id="SVE16891.1"/>
    </source>
</evidence>
<name>A0A383BAM4_9ZZZZ</name>
<protein>
    <recommendedName>
        <fullName evidence="2">OB domain-containing protein</fullName>
    </recommendedName>
</protein>
<accession>A0A383BAM4</accession>
<dbReference type="Gene3D" id="2.40.50.140">
    <property type="entry name" value="Nucleic acid-binding proteins"/>
    <property type="match status" value="1"/>
</dbReference>
<feature type="domain" description="OB" evidence="2">
    <location>
        <begin position="47"/>
        <end position="125"/>
    </location>
</feature>
<dbReference type="SUPFAM" id="SSF55681">
    <property type="entry name" value="Class II aaRS and biotin synthetases"/>
    <property type="match status" value="1"/>
</dbReference>
<dbReference type="GO" id="GO:0005829">
    <property type="term" value="C:cytosol"/>
    <property type="evidence" value="ECO:0007669"/>
    <property type="project" value="TreeGrafter"/>
</dbReference>
<dbReference type="Gene3D" id="3.30.930.10">
    <property type="entry name" value="Bira Bifunctional Protein, Domain 2"/>
    <property type="match status" value="1"/>
</dbReference>
<dbReference type="GO" id="GO:0004824">
    <property type="term" value="F:lysine-tRNA ligase activity"/>
    <property type="evidence" value="ECO:0007669"/>
    <property type="project" value="TreeGrafter"/>
</dbReference>
<dbReference type="GO" id="GO:0006430">
    <property type="term" value="P:lysyl-tRNA aminoacylation"/>
    <property type="evidence" value="ECO:0007669"/>
    <property type="project" value="TreeGrafter"/>
</dbReference>
<gene>
    <name evidence="3" type="ORF">METZ01_LOCUS469745</name>
</gene>
<dbReference type="EMBL" id="UINC01198780">
    <property type="protein sequence ID" value="SVE16891.1"/>
    <property type="molecule type" value="Genomic_DNA"/>
</dbReference>
<dbReference type="InterPro" id="IPR012340">
    <property type="entry name" value="NA-bd_OB-fold"/>
</dbReference>
<dbReference type="PANTHER" id="PTHR42918">
    <property type="entry name" value="LYSYL-TRNA SYNTHETASE"/>
    <property type="match status" value="1"/>
</dbReference>
<organism evidence="3">
    <name type="scientific">marine metagenome</name>
    <dbReference type="NCBI Taxonomy" id="408172"/>
    <lineage>
        <taxon>unclassified sequences</taxon>
        <taxon>metagenomes</taxon>
        <taxon>ecological metagenomes</taxon>
    </lineage>
</organism>